<accession>A0A086KVQ9</accession>
<feature type="region of interest" description="Disordered" evidence="4">
    <location>
        <begin position="141"/>
        <end position="162"/>
    </location>
</feature>
<gene>
    <name evidence="5" type="ORF">TGP89_248677</name>
</gene>
<evidence type="ECO:0000256" key="2">
    <source>
        <dbReference type="ARBA" id="ARBA00022771"/>
    </source>
</evidence>
<feature type="compositionally biased region" description="Basic residues" evidence="4">
    <location>
        <begin position="185"/>
        <end position="213"/>
    </location>
</feature>
<evidence type="ECO:0000256" key="1">
    <source>
        <dbReference type="ARBA" id="ARBA00022723"/>
    </source>
</evidence>
<dbReference type="PANTHER" id="PTHR31437:SF1">
    <property type="entry name" value="PROTEIN SREK1IP1"/>
    <property type="match status" value="1"/>
</dbReference>
<keyword evidence="2" id="KW-0863">Zinc-finger</keyword>
<organism evidence="5 6">
    <name type="scientific">Toxoplasma gondii p89</name>
    <dbReference type="NCBI Taxonomy" id="943119"/>
    <lineage>
        <taxon>Eukaryota</taxon>
        <taxon>Sar</taxon>
        <taxon>Alveolata</taxon>
        <taxon>Apicomplexa</taxon>
        <taxon>Conoidasida</taxon>
        <taxon>Coccidia</taxon>
        <taxon>Eucoccidiorida</taxon>
        <taxon>Eimeriorina</taxon>
        <taxon>Sarcocystidae</taxon>
        <taxon>Toxoplasma</taxon>
    </lineage>
</organism>
<dbReference type="GO" id="GO:0008270">
    <property type="term" value="F:zinc ion binding"/>
    <property type="evidence" value="ECO:0007669"/>
    <property type="project" value="UniProtKB-KW"/>
</dbReference>
<dbReference type="PANTHER" id="PTHR31437">
    <property type="entry name" value="SREK1IP1 FAMILY MEMBER"/>
    <property type="match status" value="1"/>
</dbReference>
<evidence type="ECO:0000313" key="5">
    <source>
        <dbReference type="EMBL" id="KFG48477.1"/>
    </source>
</evidence>
<proteinExistence type="predicted"/>
<evidence type="ECO:0000313" key="6">
    <source>
        <dbReference type="Proteomes" id="UP000028828"/>
    </source>
</evidence>
<sequence length="213" mass="23788">MPASAGRVPMPEGNRVSVSSSLRTHAIWRDSVKYDPYAPASERGESKSKLIHLDELQLKARELFMLARLSGSIAPRVPGACRICHEVGHLPHQCRNMITISDRSEEAVATQEAAVKVLVENDEKKLCESLGIAYEAASDDGAHATGSLSETPSREGHSGPSSSSLFWYNPLAYCDSHRSSDSKKGQKKRRRDDRHVKRKDQKKRKHHHKDKKK</sequence>
<name>A0A086KVQ9_TOXGO</name>
<dbReference type="AlphaFoldDB" id="A0A086KVQ9"/>
<evidence type="ECO:0000256" key="4">
    <source>
        <dbReference type="SAM" id="MobiDB-lite"/>
    </source>
</evidence>
<keyword evidence="3" id="KW-0862">Zinc</keyword>
<feature type="region of interest" description="Disordered" evidence="4">
    <location>
        <begin position="175"/>
        <end position="213"/>
    </location>
</feature>
<dbReference type="OrthoDB" id="31154at2759"/>
<feature type="compositionally biased region" description="Basic and acidic residues" evidence="4">
    <location>
        <begin position="175"/>
        <end position="184"/>
    </location>
</feature>
<dbReference type="VEuPathDB" id="ToxoDB:TGP89_248677"/>
<dbReference type="EMBL" id="AEYI02000521">
    <property type="protein sequence ID" value="KFG48477.1"/>
    <property type="molecule type" value="Genomic_DNA"/>
</dbReference>
<evidence type="ECO:0000256" key="3">
    <source>
        <dbReference type="ARBA" id="ARBA00022833"/>
    </source>
</evidence>
<keyword evidence="1" id="KW-0479">Metal-binding</keyword>
<reference evidence="5 6" key="1">
    <citation type="submission" date="2014-03" db="EMBL/GenBank/DDBJ databases">
        <authorList>
            <person name="Sibley D."/>
            <person name="Venepally P."/>
            <person name="Karamycheva S."/>
            <person name="Hadjithomas M."/>
            <person name="Khan A."/>
            <person name="Brunk B."/>
            <person name="Roos D."/>
            <person name="Caler E."/>
            <person name="Lorenzi H."/>
        </authorList>
    </citation>
    <scope>NUCLEOTIDE SEQUENCE [LARGE SCALE GENOMIC DNA]</scope>
    <source>
        <strain evidence="6">p89</strain>
    </source>
</reference>
<comment type="caution">
    <text evidence="5">The sequence shown here is derived from an EMBL/GenBank/DDBJ whole genome shotgun (WGS) entry which is preliminary data.</text>
</comment>
<protein>
    <submittedName>
        <fullName evidence="5">Putative nucleic acid binding protein</fullName>
    </submittedName>
</protein>
<dbReference type="Proteomes" id="UP000028828">
    <property type="component" value="Unassembled WGS sequence"/>
</dbReference>